<keyword evidence="1" id="KW-0812">Transmembrane</keyword>
<keyword evidence="3" id="KW-1185">Reference proteome</keyword>
<proteinExistence type="predicted"/>
<gene>
    <name evidence="2" type="primary">traK</name>
    <name evidence="2" type="ORF">WKR92_11160</name>
</gene>
<keyword evidence="1" id="KW-1133">Transmembrane helix</keyword>
<dbReference type="EMBL" id="JBBVGT010000002">
    <property type="protein sequence ID" value="MFB5946391.1"/>
    <property type="molecule type" value="Genomic_DNA"/>
</dbReference>
<reference evidence="2 3" key="1">
    <citation type="submission" date="2024-04" db="EMBL/GenBank/DDBJ databases">
        <title>Albibacterium profundi sp. nov., isolated from sediment of the Challenger Deep of Mariana Trench.</title>
        <authorList>
            <person name="Wang Y."/>
        </authorList>
    </citation>
    <scope>NUCLEOTIDE SEQUENCE [LARGE SCALE GENOMIC DNA]</scope>
    <source>
        <strain evidence="2 3">RHL897</strain>
    </source>
</reference>
<evidence type="ECO:0000256" key="1">
    <source>
        <dbReference type="SAM" id="Phobius"/>
    </source>
</evidence>
<feature type="transmembrane region" description="Helical" evidence="1">
    <location>
        <begin position="15"/>
        <end position="34"/>
    </location>
</feature>
<evidence type="ECO:0000313" key="3">
    <source>
        <dbReference type="Proteomes" id="UP001580928"/>
    </source>
</evidence>
<dbReference type="RefSeq" id="WP_375557897.1">
    <property type="nucleotide sequence ID" value="NZ_JBBVGT010000002.1"/>
</dbReference>
<keyword evidence="1" id="KW-0472">Membrane</keyword>
<accession>A0ABV5CFP5</accession>
<evidence type="ECO:0000313" key="2">
    <source>
        <dbReference type="EMBL" id="MFB5946391.1"/>
    </source>
</evidence>
<dbReference type="NCBIfam" id="TIGR03781">
    <property type="entry name" value="Bac_Flav_CT_K"/>
    <property type="match status" value="1"/>
</dbReference>
<sequence>MFQQLKNIDTAFKHVKAFTIVVIIVCLCISAFALTKSYEAIQTAQDRIYILANGKVMEAFAASRKDNIQVEARDHVETFHQYFFSLDPDDQVIETNIRNALYLADGSAKSQYDNLKEKGYYADLIAANISQSIKIDSIMLDIDQYPYMFRCYATQELTRSTSQKTGFW</sequence>
<dbReference type="Proteomes" id="UP001580928">
    <property type="component" value="Unassembled WGS sequence"/>
</dbReference>
<comment type="caution">
    <text evidence="2">The sequence shown here is derived from an EMBL/GenBank/DDBJ whole genome shotgun (WGS) entry which is preliminary data.</text>
</comment>
<name>A0ABV5CFP5_9SPHI</name>
<organism evidence="2 3">
    <name type="scientific">Albibacterium profundi</name>
    <dbReference type="NCBI Taxonomy" id="3134906"/>
    <lineage>
        <taxon>Bacteria</taxon>
        <taxon>Pseudomonadati</taxon>
        <taxon>Bacteroidota</taxon>
        <taxon>Sphingobacteriia</taxon>
        <taxon>Sphingobacteriales</taxon>
        <taxon>Sphingobacteriaceae</taxon>
        <taxon>Albibacterium</taxon>
    </lineage>
</organism>
<dbReference type="InterPro" id="IPR022276">
    <property type="entry name" value="Conjug_transposon_TraK"/>
</dbReference>
<protein>
    <submittedName>
        <fullName evidence="2">Conjugative transposon protein TraK</fullName>
    </submittedName>
</protein>